<evidence type="ECO:0000256" key="1">
    <source>
        <dbReference type="ARBA" id="ARBA00007689"/>
    </source>
</evidence>
<sequence length="124" mass="13403">MGKYLLSVFGTEAELDDEFYGLSSAEELQQSHADVGTLTEKLTKNGWFVYADGLGHPRTATVIDALGESPVHTDGPYTEAKEHLAGFWVIDVPDRHTALSVAEEASAACRGRLELRPIDAEIGA</sequence>
<dbReference type="InterPro" id="IPR011008">
    <property type="entry name" value="Dimeric_a/b-barrel"/>
</dbReference>
<organism evidence="3 4">
    <name type="scientific">Nocardioides panzhihuensis</name>
    <dbReference type="NCBI Taxonomy" id="860243"/>
    <lineage>
        <taxon>Bacteria</taxon>
        <taxon>Bacillati</taxon>
        <taxon>Actinomycetota</taxon>
        <taxon>Actinomycetes</taxon>
        <taxon>Propionibacteriales</taxon>
        <taxon>Nocardioidaceae</taxon>
        <taxon>Nocardioides</taxon>
    </lineage>
</organism>
<evidence type="ECO:0000259" key="2">
    <source>
        <dbReference type="Pfam" id="PF03795"/>
    </source>
</evidence>
<accession>A0A7Z0DRQ8</accession>
<dbReference type="RefSeq" id="WP_179660641.1">
    <property type="nucleotide sequence ID" value="NZ_JACBZR010000001.1"/>
</dbReference>
<dbReference type="AlphaFoldDB" id="A0A7Z0DRQ8"/>
<comment type="similarity">
    <text evidence="1">Belongs to the YciI family.</text>
</comment>
<dbReference type="PANTHER" id="PTHR35174:SF3">
    <property type="entry name" value="BLL7171 PROTEIN"/>
    <property type="match status" value="1"/>
</dbReference>
<protein>
    <recommendedName>
        <fullName evidence="2">YCII-related domain-containing protein</fullName>
    </recommendedName>
</protein>
<feature type="domain" description="YCII-related" evidence="2">
    <location>
        <begin position="24"/>
        <end position="118"/>
    </location>
</feature>
<evidence type="ECO:0000313" key="3">
    <source>
        <dbReference type="EMBL" id="NYI80447.1"/>
    </source>
</evidence>
<reference evidence="3 4" key="1">
    <citation type="submission" date="2020-07" db="EMBL/GenBank/DDBJ databases">
        <title>Sequencing the genomes of 1000 actinobacteria strains.</title>
        <authorList>
            <person name="Klenk H.-P."/>
        </authorList>
    </citation>
    <scope>NUCLEOTIDE SEQUENCE [LARGE SCALE GENOMIC DNA]</scope>
    <source>
        <strain evidence="3 4">DSM 26487</strain>
    </source>
</reference>
<dbReference type="PANTHER" id="PTHR35174">
    <property type="entry name" value="BLL7171 PROTEIN-RELATED"/>
    <property type="match status" value="1"/>
</dbReference>
<proteinExistence type="inferred from homology"/>
<dbReference type="SUPFAM" id="SSF54909">
    <property type="entry name" value="Dimeric alpha+beta barrel"/>
    <property type="match status" value="1"/>
</dbReference>
<evidence type="ECO:0000313" key="4">
    <source>
        <dbReference type="Proteomes" id="UP000564496"/>
    </source>
</evidence>
<dbReference type="Proteomes" id="UP000564496">
    <property type="component" value="Unassembled WGS sequence"/>
</dbReference>
<dbReference type="Pfam" id="PF03795">
    <property type="entry name" value="YCII"/>
    <property type="match status" value="1"/>
</dbReference>
<dbReference type="Gene3D" id="3.30.70.1060">
    <property type="entry name" value="Dimeric alpha+beta barrel"/>
    <property type="match status" value="1"/>
</dbReference>
<keyword evidence="4" id="KW-1185">Reference proteome</keyword>
<dbReference type="InterPro" id="IPR005545">
    <property type="entry name" value="YCII"/>
</dbReference>
<name>A0A7Z0DRQ8_9ACTN</name>
<comment type="caution">
    <text evidence="3">The sequence shown here is derived from an EMBL/GenBank/DDBJ whole genome shotgun (WGS) entry which is preliminary data.</text>
</comment>
<dbReference type="EMBL" id="JACBZR010000001">
    <property type="protein sequence ID" value="NYI80447.1"/>
    <property type="molecule type" value="Genomic_DNA"/>
</dbReference>
<gene>
    <name evidence="3" type="ORF">BJ988_005095</name>
</gene>